<dbReference type="GO" id="GO:0008757">
    <property type="term" value="F:S-adenosylmethionine-dependent methyltransferase activity"/>
    <property type="evidence" value="ECO:0007669"/>
    <property type="project" value="InterPro"/>
</dbReference>
<keyword evidence="3" id="KW-0808">Transferase</keyword>
<evidence type="ECO:0000313" key="5">
    <source>
        <dbReference type="EMBL" id="PWK77243.1"/>
    </source>
</evidence>
<organism evidence="5 6">
    <name type="scientific">Mucilaginibacter oryzae</name>
    <dbReference type="NCBI Taxonomy" id="468058"/>
    <lineage>
        <taxon>Bacteria</taxon>
        <taxon>Pseudomonadati</taxon>
        <taxon>Bacteroidota</taxon>
        <taxon>Sphingobacteriia</taxon>
        <taxon>Sphingobacteriales</taxon>
        <taxon>Sphingobacteriaceae</taxon>
        <taxon>Mucilaginibacter</taxon>
    </lineage>
</organism>
<evidence type="ECO:0000313" key="6">
    <source>
        <dbReference type="Proteomes" id="UP000245678"/>
    </source>
</evidence>
<dbReference type="Gene3D" id="3.40.50.150">
    <property type="entry name" value="Vaccinia Virus protein VP39"/>
    <property type="match status" value="1"/>
</dbReference>
<evidence type="ECO:0000256" key="2">
    <source>
        <dbReference type="ARBA" id="ARBA00022603"/>
    </source>
</evidence>
<protein>
    <submittedName>
        <fullName evidence="5">Ubiquinone/menaquinone biosynthesis C-methylase UbiE</fullName>
    </submittedName>
</protein>
<dbReference type="EMBL" id="QGHA01000005">
    <property type="protein sequence ID" value="PWK77243.1"/>
    <property type="molecule type" value="Genomic_DNA"/>
</dbReference>
<dbReference type="InterPro" id="IPR029063">
    <property type="entry name" value="SAM-dependent_MTases_sf"/>
</dbReference>
<dbReference type="AlphaFoldDB" id="A0A316HAB7"/>
<keyword evidence="5" id="KW-0830">Ubiquinone</keyword>
<keyword evidence="6" id="KW-1185">Reference proteome</keyword>
<dbReference type="Pfam" id="PF08241">
    <property type="entry name" value="Methyltransf_11"/>
    <property type="match status" value="1"/>
</dbReference>
<dbReference type="PANTHER" id="PTHR44942">
    <property type="entry name" value="METHYLTRANSF_11 DOMAIN-CONTAINING PROTEIN"/>
    <property type="match status" value="1"/>
</dbReference>
<dbReference type="CDD" id="cd02440">
    <property type="entry name" value="AdoMet_MTases"/>
    <property type="match status" value="1"/>
</dbReference>
<comment type="similarity">
    <text evidence="1">Belongs to the methyltransferase superfamily.</text>
</comment>
<dbReference type="InterPro" id="IPR013216">
    <property type="entry name" value="Methyltransf_11"/>
</dbReference>
<sequence length="242" mass="26961">MNNNPVSSNVPHDIIYQEHCAVYDRLRTCMDHKGNLLRQFLAIQDPSDQIVVEFAAGTGRLTSLIAPLAKVVHAFDLASDMVNYAREKFSVYPNVTFDVAGNHSIPLPGGSADIVVEGWSLGYLAFAGGAAWKSDIDHVLAEMERLLRPGGSILLFGTLGTGTHRPAAPNKVLAQLYEYLTIEKGFTQSEWFPTDYRFTDLEEAVELTSFFWSDKFGNYVREHQLVIVPECTAIWHKTLPLS</sequence>
<dbReference type="GO" id="GO:0032259">
    <property type="term" value="P:methylation"/>
    <property type="evidence" value="ECO:0007669"/>
    <property type="project" value="UniProtKB-KW"/>
</dbReference>
<name>A0A316HAB7_9SPHI</name>
<dbReference type="Proteomes" id="UP000245678">
    <property type="component" value="Unassembled WGS sequence"/>
</dbReference>
<dbReference type="SUPFAM" id="SSF53335">
    <property type="entry name" value="S-adenosyl-L-methionine-dependent methyltransferases"/>
    <property type="match status" value="1"/>
</dbReference>
<proteinExistence type="inferred from homology"/>
<reference evidence="5 6" key="1">
    <citation type="submission" date="2018-05" db="EMBL/GenBank/DDBJ databases">
        <title>Genomic Encyclopedia of Archaeal and Bacterial Type Strains, Phase II (KMG-II): from individual species to whole genera.</title>
        <authorList>
            <person name="Goeker M."/>
        </authorList>
    </citation>
    <scope>NUCLEOTIDE SEQUENCE [LARGE SCALE GENOMIC DNA]</scope>
    <source>
        <strain evidence="5 6">DSM 19975</strain>
    </source>
</reference>
<gene>
    <name evidence="5" type="ORF">LX99_03054</name>
</gene>
<dbReference type="InterPro" id="IPR051052">
    <property type="entry name" value="Diverse_substrate_MTase"/>
</dbReference>
<evidence type="ECO:0000256" key="3">
    <source>
        <dbReference type="ARBA" id="ARBA00022679"/>
    </source>
</evidence>
<comment type="caution">
    <text evidence="5">The sequence shown here is derived from an EMBL/GenBank/DDBJ whole genome shotgun (WGS) entry which is preliminary data.</text>
</comment>
<accession>A0A316HAB7</accession>
<keyword evidence="2 5" id="KW-0489">Methyltransferase</keyword>
<evidence type="ECO:0000259" key="4">
    <source>
        <dbReference type="Pfam" id="PF08241"/>
    </source>
</evidence>
<dbReference type="RefSeq" id="WP_109608635.1">
    <property type="nucleotide sequence ID" value="NZ_QGHA01000005.1"/>
</dbReference>
<evidence type="ECO:0000256" key="1">
    <source>
        <dbReference type="ARBA" id="ARBA00008361"/>
    </source>
</evidence>
<dbReference type="PANTHER" id="PTHR44942:SF4">
    <property type="entry name" value="METHYLTRANSFERASE TYPE 11 DOMAIN-CONTAINING PROTEIN"/>
    <property type="match status" value="1"/>
</dbReference>
<feature type="domain" description="Methyltransferase type 11" evidence="4">
    <location>
        <begin position="53"/>
        <end position="154"/>
    </location>
</feature>